<dbReference type="InterPro" id="IPR009758">
    <property type="entry name" value="DUF1326"/>
</dbReference>
<dbReference type="EMBL" id="CP002353">
    <property type="protein sequence ID" value="ADV63510.1"/>
    <property type="molecule type" value="Genomic_DNA"/>
</dbReference>
<dbReference type="AlphaFoldDB" id="E8R280"/>
<dbReference type="InParanoid" id="E8R280"/>
<reference evidence="1 2" key="2">
    <citation type="journal article" date="2011" name="Stand. Genomic Sci.">
        <title>Complete genome sequence of Isosphaera pallida type strain (IS1B).</title>
        <authorList>
            <consortium name="US DOE Joint Genome Institute (JGI-PGF)"/>
            <person name="Goker M."/>
            <person name="Cleland D."/>
            <person name="Saunders E."/>
            <person name="Lapidus A."/>
            <person name="Nolan M."/>
            <person name="Lucas S."/>
            <person name="Hammon N."/>
            <person name="Deshpande S."/>
            <person name="Cheng J.F."/>
            <person name="Tapia R."/>
            <person name="Han C."/>
            <person name="Goodwin L."/>
            <person name="Pitluck S."/>
            <person name="Liolios K."/>
            <person name="Pagani I."/>
            <person name="Ivanova N."/>
            <person name="Mavromatis K."/>
            <person name="Pati A."/>
            <person name="Chen A."/>
            <person name="Palaniappan K."/>
            <person name="Land M."/>
            <person name="Hauser L."/>
            <person name="Chang Y.J."/>
            <person name="Jeffries C.D."/>
            <person name="Detter J.C."/>
            <person name="Beck B."/>
            <person name="Woyke T."/>
            <person name="Bristow J."/>
            <person name="Eisen J.A."/>
            <person name="Markowitz V."/>
            <person name="Hugenholtz P."/>
            <person name="Kyrpides N.C."/>
            <person name="Klenk H.P."/>
        </authorList>
    </citation>
    <scope>NUCLEOTIDE SEQUENCE [LARGE SCALE GENOMIC DNA]</scope>
    <source>
        <strain evidence="2">ATCC 43644 / DSM 9630 / IS1B</strain>
    </source>
</reference>
<dbReference type="RefSeq" id="WP_013565798.1">
    <property type="nucleotide sequence ID" value="NC_014962.1"/>
</dbReference>
<evidence type="ECO:0000313" key="2">
    <source>
        <dbReference type="Proteomes" id="UP000008631"/>
    </source>
</evidence>
<accession>E8R280</accession>
<name>E8R280_ISOPI</name>
<sequence>MWISLTTTTLVLLTTPTNPPATQAPACERPCTCQVSVIKGTYVESRDADVYTGPCFSNAEAFISGHRAVMAWKIGEGTWNGVDLSGMIVGAALLGTETFPHDDRAGGKSVILVDRHATASQREALVAFARHMAQGRLDNVVEVRSTLMTLNLERPEEMVGHDPAHDDAGSHGMPQAPMSAFWAAGEAEILARPLGHCDHLCGNEEVAYDPLSRDVEVQPAFTLRYAFKGKGLNETWSSPDCRGTFAGQFTTSAPTAEIAASR</sequence>
<proteinExistence type="predicted"/>
<dbReference type="OrthoDB" id="270217at2"/>
<protein>
    <recommendedName>
        <fullName evidence="3">DUF1326 domain-containing protein</fullName>
    </recommendedName>
</protein>
<dbReference type="HOGENOM" id="CLU_1169453_0_0_0"/>
<evidence type="ECO:0008006" key="3">
    <source>
        <dbReference type="Google" id="ProtNLM"/>
    </source>
</evidence>
<evidence type="ECO:0000313" key="1">
    <source>
        <dbReference type="EMBL" id="ADV63510.1"/>
    </source>
</evidence>
<reference key="1">
    <citation type="submission" date="2010-11" db="EMBL/GenBank/DDBJ databases">
        <title>The complete sequence of chromosome of Isophaera pallida ATCC 43644.</title>
        <authorList>
            <consortium name="US DOE Joint Genome Institute (JGI-PGF)"/>
            <person name="Lucas S."/>
            <person name="Copeland A."/>
            <person name="Lapidus A."/>
            <person name="Bruce D."/>
            <person name="Goodwin L."/>
            <person name="Pitluck S."/>
            <person name="Kyrpides N."/>
            <person name="Mavromatis K."/>
            <person name="Pagani I."/>
            <person name="Ivanova N."/>
            <person name="Saunders E."/>
            <person name="Brettin T."/>
            <person name="Detter J.C."/>
            <person name="Han C."/>
            <person name="Tapia R."/>
            <person name="Land M."/>
            <person name="Hauser L."/>
            <person name="Markowitz V."/>
            <person name="Cheng J.-F."/>
            <person name="Hugenholtz P."/>
            <person name="Woyke T."/>
            <person name="Wu D."/>
            <person name="Eisen J.A."/>
        </authorList>
    </citation>
    <scope>NUCLEOTIDE SEQUENCE</scope>
    <source>
        <strain>ATCC 43644</strain>
    </source>
</reference>
<gene>
    <name evidence="1" type="ordered locus">Isop_2945</name>
</gene>
<keyword evidence="2" id="KW-1185">Reference proteome</keyword>
<dbReference type="Proteomes" id="UP000008631">
    <property type="component" value="Chromosome"/>
</dbReference>
<dbReference type="eggNOG" id="COG5588">
    <property type="taxonomic scope" value="Bacteria"/>
</dbReference>
<organism evidence="1 2">
    <name type="scientific">Isosphaera pallida (strain ATCC 43644 / DSM 9630 / IS1B)</name>
    <dbReference type="NCBI Taxonomy" id="575540"/>
    <lineage>
        <taxon>Bacteria</taxon>
        <taxon>Pseudomonadati</taxon>
        <taxon>Planctomycetota</taxon>
        <taxon>Planctomycetia</taxon>
        <taxon>Isosphaerales</taxon>
        <taxon>Isosphaeraceae</taxon>
        <taxon>Isosphaera</taxon>
    </lineage>
</organism>
<dbReference type="KEGG" id="ipa:Isop_2945"/>
<dbReference type="Pfam" id="PF07040">
    <property type="entry name" value="DUF1326"/>
    <property type="match status" value="1"/>
</dbReference>